<reference evidence="2 3" key="1">
    <citation type="submission" date="2019-03" db="EMBL/GenBank/DDBJ databases">
        <title>Single cell metagenomics reveals metabolic interactions within the superorganism composed of flagellate Streblomastix strix and complex community of Bacteroidetes bacteria on its surface.</title>
        <authorList>
            <person name="Treitli S.C."/>
            <person name="Kolisko M."/>
            <person name="Husnik F."/>
            <person name="Keeling P."/>
            <person name="Hampl V."/>
        </authorList>
    </citation>
    <scope>NUCLEOTIDE SEQUENCE [LARGE SCALE GENOMIC DNA]</scope>
    <source>
        <strain evidence="2">ST1C</strain>
    </source>
</reference>
<sequence length="254" mass="29376">MKTIIIKIKKESMKIITKKMSQRMVEYYMEIMNVEMQKIKVNLVQDSIINSIIVIMIMIMITVIVIVIVITIIVAVMIIIKIFIIRIKPKFGYLSVSDNVSEAVEQRSVNDDGIPEREENEGRYYIYNNQCNCIYYSTSQFYVNGYEEDQDLYEVKGESDPDACERLEEVDDGTDIIIVIMLEIAIVAIIKEIIVIIKQITVILDSIVFQVVTDNEVGVDYCDKLEYERDGDLAVIYLLNCEEDEDELNTYLVN</sequence>
<name>A0A5J4VKE7_9EUKA</name>
<keyword evidence="1" id="KW-0472">Membrane</keyword>
<feature type="transmembrane region" description="Helical" evidence="1">
    <location>
        <begin position="52"/>
        <end position="85"/>
    </location>
</feature>
<dbReference type="AlphaFoldDB" id="A0A5J4VKE7"/>
<keyword evidence="1" id="KW-0812">Transmembrane</keyword>
<dbReference type="Proteomes" id="UP000324800">
    <property type="component" value="Unassembled WGS sequence"/>
</dbReference>
<evidence type="ECO:0000313" key="3">
    <source>
        <dbReference type="Proteomes" id="UP000324800"/>
    </source>
</evidence>
<comment type="caution">
    <text evidence="2">The sequence shown here is derived from an EMBL/GenBank/DDBJ whole genome shotgun (WGS) entry which is preliminary data.</text>
</comment>
<dbReference type="EMBL" id="SNRW01006453">
    <property type="protein sequence ID" value="KAA6383051.1"/>
    <property type="molecule type" value="Genomic_DNA"/>
</dbReference>
<proteinExistence type="predicted"/>
<accession>A0A5J4VKE7</accession>
<gene>
    <name evidence="2" type="ORF">EZS28_021423</name>
</gene>
<keyword evidence="1" id="KW-1133">Transmembrane helix</keyword>
<organism evidence="2 3">
    <name type="scientific">Streblomastix strix</name>
    <dbReference type="NCBI Taxonomy" id="222440"/>
    <lineage>
        <taxon>Eukaryota</taxon>
        <taxon>Metamonada</taxon>
        <taxon>Preaxostyla</taxon>
        <taxon>Oxymonadida</taxon>
        <taxon>Streblomastigidae</taxon>
        <taxon>Streblomastix</taxon>
    </lineage>
</organism>
<protein>
    <submittedName>
        <fullName evidence="2">Uncharacterized protein</fullName>
    </submittedName>
</protein>
<evidence type="ECO:0000313" key="2">
    <source>
        <dbReference type="EMBL" id="KAA6383051.1"/>
    </source>
</evidence>
<evidence type="ECO:0000256" key="1">
    <source>
        <dbReference type="SAM" id="Phobius"/>
    </source>
</evidence>